<feature type="compositionally biased region" description="Low complexity" evidence="1">
    <location>
        <begin position="124"/>
        <end position="133"/>
    </location>
</feature>
<reference evidence="2" key="1">
    <citation type="submission" date="2019-01" db="EMBL/GenBank/DDBJ databases">
        <title>Draft genome sequences of three monokaryotic isolates of the white-rot basidiomycete fungus Dichomitus squalens.</title>
        <authorList>
            <consortium name="DOE Joint Genome Institute"/>
            <person name="Lopez S.C."/>
            <person name="Andreopoulos B."/>
            <person name="Pangilinan J."/>
            <person name="Lipzen A."/>
            <person name="Riley R."/>
            <person name="Ahrendt S."/>
            <person name="Ng V."/>
            <person name="Barry K."/>
            <person name="Daum C."/>
            <person name="Grigoriev I.V."/>
            <person name="Hilden K.S."/>
            <person name="Makela M.R."/>
            <person name="de Vries R.P."/>
        </authorList>
    </citation>
    <scope>NUCLEOTIDE SEQUENCE [LARGE SCALE GENOMIC DNA]</scope>
    <source>
        <strain evidence="2">OM18370.1</strain>
    </source>
</reference>
<feature type="compositionally biased region" description="Basic and acidic residues" evidence="1">
    <location>
        <begin position="29"/>
        <end position="54"/>
    </location>
</feature>
<name>A0A4Q9MIV6_9APHY</name>
<dbReference type="EMBL" id="ML143454">
    <property type="protein sequence ID" value="TBU25856.1"/>
    <property type="molecule type" value="Genomic_DNA"/>
</dbReference>
<dbReference type="Proteomes" id="UP000292957">
    <property type="component" value="Unassembled WGS sequence"/>
</dbReference>
<dbReference type="OrthoDB" id="2757857at2759"/>
<feature type="region of interest" description="Disordered" evidence="1">
    <location>
        <begin position="18"/>
        <end position="97"/>
    </location>
</feature>
<organism evidence="2">
    <name type="scientific">Dichomitus squalens</name>
    <dbReference type="NCBI Taxonomy" id="114155"/>
    <lineage>
        <taxon>Eukaryota</taxon>
        <taxon>Fungi</taxon>
        <taxon>Dikarya</taxon>
        <taxon>Basidiomycota</taxon>
        <taxon>Agaricomycotina</taxon>
        <taxon>Agaricomycetes</taxon>
        <taxon>Polyporales</taxon>
        <taxon>Polyporaceae</taxon>
        <taxon>Dichomitus</taxon>
    </lineage>
</organism>
<dbReference type="AlphaFoldDB" id="A0A4Q9MIV6"/>
<feature type="region of interest" description="Disordered" evidence="1">
    <location>
        <begin position="241"/>
        <end position="276"/>
    </location>
</feature>
<evidence type="ECO:0000256" key="1">
    <source>
        <dbReference type="SAM" id="MobiDB-lite"/>
    </source>
</evidence>
<evidence type="ECO:0000313" key="2">
    <source>
        <dbReference type="EMBL" id="TBU25856.1"/>
    </source>
</evidence>
<feature type="compositionally biased region" description="Basic and acidic residues" evidence="1">
    <location>
        <begin position="73"/>
        <end position="97"/>
    </location>
</feature>
<gene>
    <name evidence="2" type="ORF">BD311DRAFT_763747</name>
</gene>
<proteinExistence type="predicted"/>
<feature type="region of interest" description="Disordered" evidence="1">
    <location>
        <begin position="116"/>
        <end position="159"/>
    </location>
</feature>
<feature type="compositionally biased region" description="Basic and acidic residues" evidence="1">
    <location>
        <begin position="134"/>
        <end position="145"/>
    </location>
</feature>
<protein>
    <submittedName>
        <fullName evidence="2">Uncharacterized protein</fullName>
    </submittedName>
</protein>
<accession>A0A4Q9MIV6</accession>
<sequence length="366" mass="40774">MDNTSTFRITPAIGVTYHLGSTDEDEDSKEILPEHAAHDEGKNEKAHDPQAARAEEEEEEEVMPYPTPMSVAEGKRRAAEVEEADDAARQSDQLRGKKARVDVRALNYIYISSDSEDDVKDISKPSSKPGRPSKPAESKQEEAHKSSASPGLERGSVERLQPDTPKWLATQLTQIQRLNPSAKLELLYHYSVDGDVWTIKCLTCSTRKESKVICVGPTEHLNYLRRHLNGRPHLLALGIVPPSKDVAQRPQARPPRQLRKPSPRLPAGRSHAAAAPAMAQMRQNARVRDVQDDAVERFLDQIGLPVRLAEKLHAFGIMNEERLNMAARWKDEGLKVLMDSLHTEAKIDYMSCVAIRNGLKARGNAA</sequence>